<dbReference type="InterPro" id="IPR029045">
    <property type="entry name" value="ClpP/crotonase-like_dom_sf"/>
</dbReference>
<reference evidence="4" key="1">
    <citation type="submission" date="2017-02" db="EMBL/GenBank/DDBJ databases">
        <title>Complete genome sequence of Cupriavidus necator strain NH9, a 3-chlorobenzoate degrader.</title>
        <authorList>
            <person name="Moriuchi R."/>
            <person name="Dohra H."/>
            <person name="Ogawa N."/>
        </authorList>
    </citation>
    <scope>NUCLEOTIDE SEQUENCE [LARGE SCALE GENOMIC DNA]</scope>
    <source>
        <strain evidence="4">NH9</strain>
    </source>
</reference>
<organism evidence="3 4">
    <name type="scientific">Cupriavidus necator</name>
    <name type="common">Alcaligenes eutrophus</name>
    <name type="synonym">Ralstonia eutropha</name>
    <dbReference type="NCBI Taxonomy" id="106590"/>
    <lineage>
        <taxon>Bacteria</taxon>
        <taxon>Pseudomonadati</taxon>
        <taxon>Pseudomonadota</taxon>
        <taxon>Betaproteobacteria</taxon>
        <taxon>Burkholderiales</taxon>
        <taxon>Burkholderiaceae</taxon>
        <taxon>Cupriavidus</taxon>
    </lineage>
</organism>
<evidence type="ECO:0000313" key="4">
    <source>
        <dbReference type="Proteomes" id="UP000189627"/>
    </source>
</evidence>
<dbReference type="SUPFAM" id="SSF52096">
    <property type="entry name" value="ClpP/crotonase"/>
    <property type="match status" value="1"/>
</dbReference>
<dbReference type="PANTHER" id="PTHR11941">
    <property type="entry name" value="ENOYL-COA HYDRATASE-RELATED"/>
    <property type="match status" value="1"/>
</dbReference>
<sequence length="253" mass="27585">MDDNSPLLTLDGAIATIALRRPEVANRLSPNDLRMLRDHIDAVNEMDRVLVLRIVSTGKYFCSGYDIGSLAGKSDEGALSFGKVMDVIEAARPVTIAAINGGVYGGATDLCLACDFRIGVPACDMFMPAARLGLHFYRGGMERYVSRLGLNSAKRLFLTADKIDADTMLQIGFLTEIVPAEHLPTRLDELSKQLASMAPIALLGMKKHLNAIARGSLDIEALQRDLHRSETSADLREGAVAWKEKRQPVFNGK</sequence>
<dbReference type="Pfam" id="PF00378">
    <property type="entry name" value="ECH_1"/>
    <property type="match status" value="1"/>
</dbReference>
<evidence type="ECO:0000256" key="1">
    <source>
        <dbReference type="ARBA" id="ARBA00005254"/>
    </source>
</evidence>
<accession>A0A1U9UNB7</accession>
<dbReference type="AlphaFoldDB" id="A0A1U9UNB7"/>
<dbReference type="GO" id="GO:0006635">
    <property type="term" value="P:fatty acid beta-oxidation"/>
    <property type="evidence" value="ECO:0007669"/>
    <property type="project" value="TreeGrafter"/>
</dbReference>
<dbReference type="PROSITE" id="PS00166">
    <property type="entry name" value="ENOYL_COA_HYDRATASE"/>
    <property type="match status" value="1"/>
</dbReference>
<dbReference type="GO" id="GO:0003824">
    <property type="term" value="F:catalytic activity"/>
    <property type="evidence" value="ECO:0007669"/>
    <property type="project" value="InterPro"/>
</dbReference>
<dbReference type="OrthoDB" id="2862111at2"/>
<dbReference type="PANTHER" id="PTHR11941:SF54">
    <property type="entry name" value="ENOYL-COA HYDRATASE, MITOCHONDRIAL"/>
    <property type="match status" value="1"/>
</dbReference>
<dbReference type="InterPro" id="IPR001753">
    <property type="entry name" value="Enoyl-CoA_hydra/iso"/>
</dbReference>
<proteinExistence type="inferred from homology"/>
<comment type="similarity">
    <text evidence="1 2">Belongs to the enoyl-CoA hydratase/isomerase family.</text>
</comment>
<dbReference type="InterPro" id="IPR018376">
    <property type="entry name" value="Enoyl-CoA_hyd/isom_CS"/>
</dbReference>
<dbReference type="RefSeq" id="WP_078196357.1">
    <property type="nucleotide sequence ID" value="NZ_CP017757.2"/>
</dbReference>
<dbReference type="Gene3D" id="3.90.226.10">
    <property type="entry name" value="2-enoyl-CoA Hydratase, Chain A, domain 1"/>
    <property type="match status" value="1"/>
</dbReference>
<protein>
    <submittedName>
        <fullName evidence="3">3-hydroxybutyryl-CoA dehydratase</fullName>
    </submittedName>
</protein>
<dbReference type="CDD" id="cd06558">
    <property type="entry name" value="crotonase-like"/>
    <property type="match status" value="1"/>
</dbReference>
<evidence type="ECO:0000313" key="3">
    <source>
        <dbReference type="EMBL" id="AQV94079.1"/>
    </source>
</evidence>
<dbReference type="KEGG" id="cuh:BJN34_09275"/>
<dbReference type="Proteomes" id="UP000189627">
    <property type="component" value="Chromosome 1"/>
</dbReference>
<name>A0A1U9UNB7_CUPNE</name>
<evidence type="ECO:0000256" key="2">
    <source>
        <dbReference type="RuleBase" id="RU003707"/>
    </source>
</evidence>
<gene>
    <name evidence="3" type="ORF">BJN34_09275</name>
</gene>
<dbReference type="EMBL" id="CP017757">
    <property type="protein sequence ID" value="AQV94079.1"/>
    <property type="molecule type" value="Genomic_DNA"/>
</dbReference>